<dbReference type="InterPro" id="IPR029052">
    <property type="entry name" value="Metallo-depent_PP-like"/>
</dbReference>
<dbReference type="PANTHER" id="PTHR42254">
    <property type="entry name" value="METALLOPHOS DOMAIN-CONTAINING PROTEIN"/>
    <property type="match status" value="1"/>
</dbReference>
<dbReference type="GO" id="GO:0016787">
    <property type="term" value="F:hydrolase activity"/>
    <property type="evidence" value="ECO:0007669"/>
    <property type="project" value="InterPro"/>
</dbReference>
<feature type="domain" description="Calcineurin-like phosphoesterase" evidence="2">
    <location>
        <begin position="13"/>
        <end position="120"/>
    </location>
</feature>
<sequence>MSYGVYDFHEKQIYCFSDLEGRIPTITDGASKNVSNVTRILKIINDKKLNNNTEAIVFTGDLIDRGPDNIKLIQNMIALKESAPENVLLCIGNRDLNKIRLVDEYFIVNNDGTSSPCFNDKNINNFKQLCTNVATNFNNKYKFKYAFTELAGPLLNTMQAGWTGFKNDKDLENIFAAGLKERVIAVEERTLGRFLHKQYAIEEFNGLFGSITFNSDDVTNGVLHAAIAIMSMVMGCIWSPSELPEYLQLYNGLYIKYLEKCHVIGVFKAGKTKYGVASHAGLPSNGDGFLLTDKLMTLADNTDNTDFFDAIRAIEQEKNDIVNLFISSSLSAPFRNNDGVTKLIHLSICGVPDNIGYTSALSPVTYMSKLSADGPKALSNRKLLTPTTLKGGMRKHVGGVKKVKFEQTNMTFYNIFGHQPAGYVPEVSIVYMNNDGQVRNVCLDISKAESIGDANKTSMAVLVLNYENDTMEGIVDTKDIIYNKGVYTYSKSFLQYNDEQNTASPGYYCNVNSYKNNKCTMQSLYGKVKLDSVDKKKMMYTFYIPDKFLKIAQFMDPGFPLPAFKLIQNNKDKLIISSGDISGIDGFMSVALYARTGADLMFIMNLLKPYNNEIINSGRQAYGLDFDYKKGKARDATKLVKLFKQLVNDIWNENKIDEKQKMYYVYNNSSIVFNNNIFNYNDNDNYDETKYFYNDINPFSQDVEPVEPAEEAMLVVALSAATSSKPTTSTGSSLQDYTSIYMDMNGPCSFYDGTNGISQFIHKNLKNIKGFYIMGGVHTLELVKVIVNPNKINRVSIATMNQAYAPSKAGNLMELLKDKLHIVSNNEVVKHGTYPKLDFFNRYYEYFGTTIDKMMIQFFSGMNEVKLFDVMNSLVLIKAMCNEASVKTNSASNSSVKTNSASNSSVKTNSVSNSSVKTNSASNSQEIYSYKVKTYTFGSPESTTWSVLTLENTLGFNNLNNIKEDIYTNMYYDPVYGTTLLLTDDESKLLILNDKMSFLTSLKTEYKKEANPYTGIITSIYGVGQTGGKNGKKGSYSSLTLKELQLIAKKRGVVYSRLNKKELIDNLKKNEEVNILK</sequence>
<proteinExistence type="predicted"/>
<organism evidence="3">
    <name type="scientific">viral metagenome</name>
    <dbReference type="NCBI Taxonomy" id="1070528"/>
    <lineage>
        <taxon>unclassified sequences</taxon>
        <taxon>metagenomes</taxon>
        <taxon>organismal metagenomes</taxon>
    </lineage>
</organism>
<evidence type="ECO:0000259" key="2">
    <source>
        <dbReference type="Pfam" id="PF00149"/>
    </source>
</evidence>
<accession>A0A6C0BES0</accession>
<reference evidence="3" key="1">
    <citation type="journal article" date="2020" name="Nature">
        <title>Giant virus diversity and host interactions through global metagenomics.</title>
        <authorList>
            <person name="Schulz F."/>
            <person name="Roux S."/>
            <person name="Paez-Espino D."/>
            <person name="Jungbluth S."/>
            <person name="Walsh D.A."/>
            <person name="Denef V.J."/>
            <person name="McMahon K.D."/>
            <person name="Konstantinidis K.T."/>
            <person name="Eloe-Fadrosh E.A."/>
            <person name="Kyrpides N.C."/>
            <person name="Woyke T."/>
        </authorList>
    </citation>
    <scope>NUCLEOTIDE SEQUENCE</scope>
    <source>
        <strain evidence="3">GVMAG-M-3300010354-11</strain>
    </source>
</reference>
<evidence type="ECO:0000313" key="3">
    <source>
        <dbReference type="EMBL" id="QHS90797.1"/>
    </source>
</evidence>
<evidence type="ECO:0000256" key="1">
    <source>
        <dbReference type="SAM" id="MobiDB-lite"/>
    </source>
</evidence>
<dbReference type="PANTHER" id="PTHR42254:SF1">
    <property type="entry name" value="CALCINEURIN-LIKE PHOSPHOESTERASE DOMAIN-CONTAINING PROTEIN"/>
    <property type="match status" value="1"/>
</dbReference>
<dbReference type="AlphaFoldDB" id="A0A6C0BES0"/>
<feature type="region of interest" description="Disordered" evidence="1">
    <location>
        <begin position="891"/>
        <end position="918"/>
    </location>
</feature>
<name>A0A6C0BES0_9ZZZZ</name>
<dbReference type="InterPro" id="IPR004843">
    <property type="entry name" value="Calcineurin-like_PHP"/>
</dbReference>
<dbReference type="Gene3D" id="3.60.21.10">
    <property type="match status" value="1"/>
</dbReference>
<protein>
    <recommendedName>
        <fullName evidence="2">Calcineurin-like phosphoesterase domain-containing protein</fullName>
    </recommendedName>
</protein>
<dbReference type="SUPFAM" id="SSF56300">
    <property type="entry name" value="Metallo-dependent phosphatases"/>
    <property type="match status" value="1"/>
</dbReference>
<dbReference type="EMBL" id="MN739147">
    <property type="protein sequence ID" value="QHS90797.1"/>
    <property type="molecule type" value="Genomic_DNA"/>
</dbReference>
<dbReference type="Pfam" id="PF00149">
    <property type="entry name" value="Metallophos"/>
    <property type="match status" value="1"/>
</dbReference>